<evidence type="ECO:0000256" key="1">
    <source>
        <dbReference type="ARBA" id="ARBA00022505"/>
    </source>
</evidence>
<evidence type="ECO:0000256" key="2">
    <source>
        <dbReference type="PROSITE-ProRule" id="PRU01213"/>
    </source>
</evidence>
<dbReference type="OrthoDB" id="9800709at2"/>
<evidence type="ECO:0000259" key="3">
    <source>
        <dbReference type="PROSITE" id="PS51866"/>
    </source>
</evidence>
<dbReference type="AlphaFoldDB" id="A0A1H2PK18"/>
<dbReference type="PROSITE" id="PS51866">
    <property type="entry name" value="MOP"/>
    <property type="match status" value="2"/>
</dbReference>
<dbReference type="SUPFAM" id="SSF50331">
    <property type="entry name" value="MOP-like"/>
    <property type="match status" value="2"/>
</dbReference>
<feature type="domain" description="Mop" evidence="3">
    <location>
        <begin position="74"/>
        <end position="140"/>
    </location>
</feature>
<dbReference type="InterPro" id="IPR051815">
    <property type="entry name" value="Molybdate_resp_trans_reg"/>
</dbReference>
<dbReference type="Gene3D" id="2.40.50.100">
    <property type="match status" value="2"/>
</dbReference>
<proteinExistence type="predicted"/>
<sequence length="142" mass="14551">MRTSARNQFPGTVVSVAHGAVLDEVVLRVDEGFEIVASITQDSATRLRLEPGRAAFALIKASSVIVMVDVAPSQVSARNVVAGTLSQVKPGVVTSEVVLTTAAGTEVVATVTQASAERMGLAAGRQACAIFKASSVIVGVDD</sequence>
<dbReference type="InterPro" id="IPR008995">
    <property type="entry name" value="Mo/tungstate-bd_C_term_dom"/>
</dbReference>
<evidence type="ECO:0000313" key="5">
    <source>
        <dbReference type="Proteomes" id="UP000243719"/>
    </source>
</evidence>
<keyword evidence="1 2" id="KW-0500">Molybdenum</keyword>
<keyword evidence="5" id="KW-1185">Reference proteome</keyword>
<dbReference type="GO" id="GO:0015689">
    <property type="term" value="P:molybdate ion transport"/>
    <property type="evidence" value="ECO:0007669"/>
    <property type="project" value="InterPro"/>
</dbReference>
<dbReference type="STRING" id="1770053.SAMN05216551_101585"/>
<dbReference type="NCBIfam" id="TIGR00638">
    <property type="entry name" value="Mop"/>
    <property type="match status" value="2"/>
</dbReference>
<dbReference type="Proteomes" id="UP000243719">
    <property type="component" value="Unassembled WGS sequence"/>
</dbReference>
<dbReference type="Pfam" id="PF03459">
    <property type="entry name" value="TOBE"/>
    <property type="match status" value="2"/>
</dbReference>
<organism evidence="4 5">
    <name type="scientific">Chitinasiproducens palmae</name>
    <dbReference type="NCBI Taxonomy" id="1770053"/>
    <lineage>
        <taxon>Bacteria</taxon>
        <taxon>Pseudomonadati</taxon>
        <taxon>Pseudomonadota</taxon>
        <taxon>Betaproteobacteria</taxon>
        <taxon>Burkholderiales</taxon>
        <taxon>Burkholderiaceae</taxon>
        <taxon>Chitinasiproducens</taxon>
    </lineage>
</organism>
<dbReference type="EMBL" id="FNLO01000001">
    <property type="protein sequence ID" value="SDV46729.1"/>
    <property type="molecule type" value="Genomic_DNA"/>
</dbReference>
<gene>
    <name evidence="4" type="ORF">SAMN05216551_101585</name>
</gene>
<dbReference type="PANTHER" id="PTHR30432:SF1">
    <property type="entry name" value="DNA-BINDING TRANSCRIPTIONAL DUAL REGULATOR MODE"/>
    <property type="match status" value="1"/>
</dbReference>
<dbReference type="RefSeq" id="WP_091904342.1">
    <property type="nucleotide sequence ID" value="NZ_FNLO01000001.1"/>
</dbReference>
<protein>
    <submittedName>
        <fullName evidence="4">Molybdenum-pterin binding domain-containing protein</fullName>
    </submittedName>
</protein>
<dbReference type="InterPro" id="IPR005116">
    <property type="entry name" value="Transp-assoc_OB_typ1"/>
</dbReference>
<dbReference type="InterPro" id="IPR004606">
    <property type="entry name" value="Mop_domain"/>
</dbReference>
<evidence type="ECO:0000313" key="4">
    <source>
        <dbReference type="EMBL" id="SDV46729.1"/>
    </source>
</evidence>
<accession>A0A1H2PK18</accession>
<dbReference type="PANTHER" id="PTHR30432">
    <property type="entry name" value="TRANSCRIPTIONAL REGULATOR MODE"/>
    <property type="match status" value="1"/>
</dbReference>
<reference evidence="5" key="1">
    <citation type="submission" date="2016-09" db="EMBL/GenBank/DDBJ databases">
        <authorList>
            <person name="Varghese N."/>
            <person name="Submissions S."/>
        </authorList>
    </citation>
    <scope>NUCLEOTIDE SEQUENCE [LARGE SCALE GENOMIC DNA]</scope>
    <source>
        <strain evidence="5">JS23</strain>
    </source>
</reference>
<name>A0A1H2PK18_9BURK</name>
<feature type="domain" description="Mop" evidence="3">
    <location>
        <begin position="2"/>
        <end position="68"/>
    </location>
</feature>